<dbReference type="AlphaFoldDB" id="A0A2U1L4G9"/>
<organism evidence="6 7">
    <name type="scientific">Artemisia annua</name>
    <name type="common">Sweet wormwood</name>
    <dbReference type="NCBI Taxonomy" id="35608"/>
    <lineage>
        <taxon>Eukaryota</taxon>
        <taxon>Viridiplantae</taxon>
        <taxon>Streptophyta</taxon>
        <taxon>Embryophyta</taxon>
        <taxon>Tracheophyta</taxon>
        <taxon>Spermatophyta</taxon>
        <taxon>Magnoliopsida</taxon>
        <taxon>eudicotyledons</taxon>
        <taxon>Gunneridae</taxon>
        <taxon>Pentapetalae</taxon>
        <taxon>asterids</taxon>
        <taxon>campanulids</taxon>
        <taxon>Asterales</taxon>
        <taxon>Asteraceae</taxon>
        <taxon>Asteroideae</taxon>
        <taxon>Anthemideae</taxon>
        <taxon>Artemisiinae</taxon>
        <taxon>Artemisia</taxon>
    </lineage>
</organism>
<name>A0A2U1L4G9_ARTAN</name>
<evidence type="ECO:0000313" key="6">
    <source>
        <dbReference type="EMBL" id="PWA43854.1"/>
    </source>
</evidence>
<keyword evidence="4" id="KW-0206">Cytoskeleton</keyword>
<sequence length="214" mass="23895">MFAIDQFEDLQTQFNAHVEDCSHLSNKLESTQIDDARLANINETAAGSETVLDGHVSSMEGITTDAKRKWQEFSLQAENDAKENADFSAAKHCRFELLMQKRGASQSNEHHAAETGSARKTAKEDVSKNSEDIIKHMEEEQEVVRGILDTIKAQSMIIETLQEDHSTQYGAIEQKARDTFQQKYMDCEPSGNTLVRCDTDVPSKVAIESLCALP</sequence>
<keyword evidence="7" id="KW-1185">Reference proteome</keyword>
<comment type="subcellular location">
    <subcellularLocation>
        <location evidence="1">Cytoplasm</location>
        <location evidence="1">Cytoskeleton</location>
    </subcellularLocation>
</comment>
<reference evidence="6 7" key="1">
    <citation type="journal article" date="2018" name="Mol. Plant">
        <title>The genome of Artemisia annua provides insight into the evolution of Asteraceae family and artemisinin biosynthesis.</title>
        <authorList>
            <person name="Shen Q."/>
            <person name="Zhang L."/>
            <person name="Liao Z."/>
            <person name="Wang S."/>
            <person name="Yan T."/>
            <person name="Shi P."/>
            <person name="Liu M."/>
            <person name="Fu X."/>
            <person name="Pan Q."/>
            <person name="Wang Y."/>
            <person name="Lv Z."/>
            <person name="Lu X."/>
            <person name="Zhang F."/>
            <person name="Jiang W."/>
            <person name="Ma Y."/>
            <person name="Chen M."/>
            <person name="Hao X."/>
            <person name="Li L."/>
            <person name="Tang Y."/>
            <person name="Lv G."/>
            <person name="Zhou Y."/>
            <person name="Sun X."/>
            <person name="Brodelius P.E."/>
            <person name="Rose J.K.C."/>
            <person name="Tang K."/>
        </authorList>
    </citation>
    <scope>NUCLEOTIDE SEQUENCE [LARGE SCALE GENOMIC DNA]</scope>
    <source>
        <strain evidence="7">cv. Huhao1</strain>
        <tissue evidence="6">Leaf</tissue>
    </source>
</reference>
<dbReference type="Proteomes" id="UP000245207">
    <property type="component" value="Unassembled WGS sequence"/>
</dbReference>
<dbReference type="OrthoDB" id="1726674at2759"/>
<dbReference type="GO" id="GO:0072686">
    <property type="term" value="C:mitotic spindle"/>
    <property type="evidence" value="ECO:0007669"/>
    <property type="project" value="TreeGrafter"/>
</dbReference>
<dbReference type="EMBL" id="PKPP01011603">
    <property type="protein sequence ID" value="PWA43854.1"/>
    <property type="molecule type" value="Genomic_DNA"/>
</dbReference>
<evidence type="ECO:0000256" key="3">
    <source>
        <dbReference type="ARBA" id="ARBA00023175"/>
    </source>
</evidence>
<dbReference type="PANTHER" id="PTHR47970">
    <property type="entry name" value="KINESIN-LIKE PROTEIN KIF11"/>
    <property type="match status" value="1"/>
</dbReference>
<dbReference type="InterPro" id="IPR047149">
    <property type="entry name" value="KIF11-like"/>
</dbReference>
<proteinExistence type="predicted"/>
<keyword evidence="3" id="KW-0505">Motor protein</keyword>
<accession>A0A2U1L4G9</accession>
<evidence type="ECO:0000256" key="2">
    <source>
        <dbReference type="ARBA" id="ARBA00022490"/>
    </source>
</evidence>
<dbReference type="GO" id="GO:0005876">
    <property type="term" value="C:spindle microtubule"/>
    <property type="evidence" value="ECO:0007669"/>
    <property type="project" value="TreeGrafter"/>
</dbReference>
<protein>
    <submittedName>
        <fullName evidence="6">Kinesin motor domain-containing protein</fullName>
    </submittedName>
</protein>
<dbReference type="PANTHER" id="PTHR47970:SF12">
    <property type="entry name" value="KINESIN FAMILY MEMBER 11"/>
    <property type="match status" value="1"/>
</dbReference>
<comment type="caution">
    <text evidence="6">The sequence shown here is derived from an EMBL/GenBank/DDBJ whole genome shotgun (WGS) entry which is preliminary data.</text>
</comment>
<evidence type="ECO:0000256" key="5">
    <source>
        <dbReference type="SAM" id="MobiDB-lite"/>
    </source>
</evidence>
<dbReference type="STRING" id="35608.A0A2U1L4G9"/>
<gene>
    <name evidence="6" type="ORF">CTI12_AA531790</name>
</gene>
<keyword evidence="2" id="KW-0963">Cytoplasm</keyword>
<evidence type="ECO:0000313" key="7">
    <source>
        <dbReference type="Proteomes" id="UP000245207"/>
    </source>
</evidence>
<feature type="region of interest" description="Disordered" evidence="5">
    <location>
        <begin position="103"/>
        <end position="128"/>
    </location>
</feature>
<evidence type="ECO:0000256" key="1">
    <source>
        <dbReference type="ARBA" id="ARBA00004245"/>
    </source>
</evidence>
<dbReference type="GO" id="GO:0008574">
    <property type="term" value="F:plus-end-directed microtubule motor activity"/>
    <property type="evidence" value="ECO:0007669"/>
    <property type="project" value="TreeGrafter"/>
</dbReference>
<dbReference type="GO" id="GO:0051231">
    <property type="term" value="P:spindle elongation"/>
    <property type="evidence" value="ECO:0007669"/>
    <property type="project" value="TreeGrafter"/>
</dbReference>
<evidence type="ECO:0000256" key="4">
    <source>
        <dbReference type="ARBA" id="ARBA00023212"/>
    </source>
</evidence>
<dbReference type="GO" id="GO:0090307">
    <property type="term" value="P:mitotic spindle assembly"/>
    <property type="evidence" value="ECO:0007669"/>
    <property type="project" value="TreeGrafter"/>
</dbReference>